<dbReference type="EnsemblMetazoa" id="Aqu2.1.07346_001">
    <property type="protein sequence ID" value="Aqu2.1.07346_001"/>
    <property type="gene ID" value="Aqu2.1.07346"/>
</dbReference>
<feature type="compositionally biased region" description="Polar residues" evidence="3">
    <location>
        <begin position="302"/>
        <end position="469"/>
    </location>
</feature>
<dbReference type="InParanoid" id="A0A1X7SYT3"/>
<feature type="compositionally biased region" description="Polar residues" evidence="3">
    <location>
        <begin position="255"/>
        <end position="281"/>
    </location>
</feature>
<dbReference type="InterPro" id="IPR000569">
    <property type="entry name" value="HECT_dom"/>
</dbReference>
<dbReference type="OrthoDB" id="2384350at2759"/>
<dbReference type="Gene3D" id="3.90.1750.10">
    <property type="entry name" value="Hect, E3 ligase catalytic domains"/>
    <property type="match status" value="1"/>
</dbReference>
<dbReference type="GO" id="GO:0004842">
    <property type="term" value="F:ubiquitin-protein transferase activity"/>
    <property type="evidence" value="ECO:0007669"/>
    <property type="project" value="InterPro"/>
</dbReference>
<name>A0A1X7SYT3_AMPQE</name>
<protein>
    <recommendedName>
        <fullName evidence="4">HECT domain-containing protein</fullName>
    </recommendedName>
</protein>
<evidence type="ECO:0000256" key="2">
    <source>
        <dbReference type="PROSITE-ProRule" id="PRU00104"/>
    </source>
</evidence>
<organism evidence="5">
    <name type="scientific">Amphimedon queenslandica</name>
    <name type="common">Sponge</name>
    <dbReference type="NCBI Taxonomy" id="400682"/>
    <lineage>
        <taxon>Eukaryota</taxon>
        <taxon>Metazoa</taxon>
        <taxon>Porifera</taxon>
        <taxon>Demospongiae</taxon>
        <taxon>Heteroscleromorpha</taxon>
        <taxon>Haplosclerida</taxon>
        <taxon>Niphatidae</taxon>
        <taxon>Amphimedon</taxon>
    </lineage>
</organism>
<accession>A0A1X7SYT3</accession>
<feature type="compositionally biased region" description="Low complexity" evidence="3">
    <location>
        <begin position="282"/>
        <end position="301"/>
    </location>
</feature>
<evidence type="ECO:0000259" key="4">
    <source>
        <dbReference type="PROSITE" id="PS50237"/>
    </source>
</evidence>
<evidence type="ECO:0000256" key="3">
    <source>
        <dbReference type="SAM" id="MobiDB-lite"/>
    </source>
</evidence>
<sequence length="825" mass="91461">MAAGGGNDEEEMDKILVELGFEDEEVRENFRREKILPVRVHLLSVIQLKELGIPTIGEQAVLKEACKTHVIRNSVVDEVKRIMKPLPSSPGSSNPCFTSKRKKKPSQSFIKFKKGDSFQKKLVVFRFMGNDVTLFSKRDDYILATGLLGEISLESPEYRIREEIVSILYSAGPKFYCIDRNDFEFIDVSGKKATVPLFKEGQELTGKVIKELAGRGPVYIRLTKPLSKASEDQRIVLSSSSSDSDFELPPVSFLSRPNDTQQLQRVSTSSHTQGLESESNSSTQDSTLPTITTSTLSGTETRVSSHTISASTGTSSRYQGSTQVTSSRYQYSTQPGTSSRYQGSTQPGTSSHYQDSTQPGTSSRYQDSTQPRTSSRYQDSTQPGTSSHYQDSTQPGTSSRYQDSTQPGTSSRYQDSTQPGTSSRYQDSTQPGTSSRYQDSTHPGTSSRYQDSTHPGTSSRYQDSTQGTSSGFCTEEILSISPLETMHSSYESVTDFEMLKIMYPDVSTSAIDVIYKLCLYNRKDSEKILSNVTLNELLLKVCQNALTAGDFCKISLSANFTPQEICESIFAFYKGPFKRESSLHIRVTGSSTIDLGGVRRQMFSVFFGEVASGGFDLFEGPRLRLQPRIKPANIASGLLKVFGTAVAHSLIMDRVGFPYLSPAIYYYAVGCEEKAMSFVMDNDLSGQFQYAINELKSSPADVIVKDSDDMKYVEAALNDAGSDIDVDEVKNKDAIIQTLMIHDALHRRKAFIDCFCDGLEVYGLFTLMKGFPQLFEQVFISSDMSCDDVIGCINLPTQFISDLSDDECSVVFELHDYLRQLSLEG</sequence>
<feature type="region of interest" description="Disordered" evidence="3">
    <location>
        <begin position="238"/>
        <end position="469"/>
    </location>
</feature>
<dbReference type="AlphaFoldDB" id="A0A1X7SYT3"/>
<dbReference type="SUPFAM" id="SSF56204">
    <property type="entry name" value="Hect, E3 ligase catalytic domain"/>
    <property type="match status" value="1"/>
</dbReference>
<keyword evidence="1 2" id="KW-0833">Ubl conjugation pathway</keyword>
<proteinExistence type="predicted"/>
<evidence type="ECO:0000313" key="5">
    <source>
        <dbReference type="EnsemblMetazoa" id="Aqu2.1.07346_001"/>
    </source>
</evidence>
<feature type="domain" description="HECT" evidence="4">
    <location>
        <begin position="573"/>
        <end position="619"/>
    </location>
</feature>
<comment type="caution">
    <text evidence="2">Lacks conserved residue(s) required for the propagation of feature annotation.</text>
</comment>
<evidence type="ECO:0000256" key="1">
    <source>
        <dbReference type="ARBA" id="ARBA00022786"/>
    </source>
</evidence>
<reference evidence="5" key="1">
    <citation type="submission" date="2017-05" db="UniProtKB">
        <authorList>
            <consortium name="EnsemblMetazoa"/>
        </authorList>
    </citation>
    <scope>IDENTIFICATION</scope>
</reference>
<dbReference type="InterPro" id="IPR035983">
    <property type="entry name" value="Hect_E3_ubiquitin_ligase"/>
</dbReference>
<dbReference type="PROSITE" id="PS50237">
    <property type="entry name" value="HECT"/>
    <property type="match status" value="1"/>
</dbReference>